<keyword evidence="8" id="KW-0456">Lyase</keyword>
<dbReference type="InterPro" id="IPR011206">
    <property type="entry name" value="Citrate_lyase_beta/mcl1/mcl2"/>
</dbReference>
<dbReference type="PIRSF" id="PIRSF015582">
    <property type="entry name" value="Cit_lyase_B"/>
    <property type="match status" value="1"/>
</dbReference>
<dbReference type="AlphaFoldDB" id="A0A2V3V447"/>
<evidence type="ECO:0000256" key="6">
    <source>
        <dbReference type="PIRSR" id="PIRSR015582-2"/>
    </source>
</evidence>
<evidence type="ECO:0000256" key="4">
    <source>
        <dbReference type="ARBA" id="ARBA00022842"/>
    </source>
</evidence>
<comment type="cofactor">
    <cofactor evidence="1">
        <name>Mg(2+)</name>
        <dbReference type="ChEBI" id="CHEBI:18420"/>
    </cofactor>
</comment>
<evidence type="ECO:0000313" key="8">
    <source>
        <dbReference type="EMBL" id="PXW76260.1"/>
    </source>
</evidence>
<keyword evidence="3 6" id="KW-0479">Metal-binding</keyword>
<dbReference type="InterPro" id="IPR040442">
    <property type="entry name" value="Pyrv_kinase-like_dom_sf"/>
</dbReference>
<feature type="binding site" evidence="6">
    <location>
        <position position="120"/>
    </location>
    <ligand>
        <name>Mg(2+)</name>
        <dbReference type="ChEBI" id="CHEBI:18420"/>
    </ligand>
</feature>
<dbReference type="Proteomes" id="UP000248014">
    <property type="component" value="Unassembled WGS sequence"/>
</dbReference>
<dbReference type="PANTHER" id="PTHR32308:SF0">
    <property type="entry name" value="HPCH_HPAI ALDOLASE_CITRATE LYASE DOMAIN-CONTAINING PROTEIN"/>
    <property type="match status" value="1"/>
</dbReference>
<evidence type="ECO:0000256" key="3">
    <source>
        <dbReference type="ARBA" id="ARBA00022723"/>
    </source>
</evidence>
<comment type="caution">
    <text evidence="8">The sequence shown here is derived from an EMBL/GenBank/DDBJ whole genome shotgun (WGS) entry which is preliminary data.</text>
</comment>
<proteinExistence type="inferred from homology"/>
<evidence type="ECO:0000256" key="5">
    <source>
        <dbReference type="PIRSR" id="PIRSR015582-1"/>
    </source>
</evidence>
<dbReference type="RefSeq" id="WP_244181725.1">
    <property type="nucleotide sequence ID" value="NZ_QJJM01000005.1"/>
</dbReference>
<organism evidence="8 9">
    <name type="scientific">Blastomonas natatoria</name>
    <dbReference type="NCBI Taxonomy" id="34015"/>
    <lineage>
        <taxon>Bacteria</taxon>
        <taxon>Pseudomonadati</taxon>
        <taxon>Pseudomonadota</taxon>
        <taxon>Alphaproteobacteria</taxon>
        <taxon>Sphingomonadales</taxon>
        <taxon>Sphingomonadaceae</taxon>
        <taxon>Blastomonas</taxon>
    </lineage>
</organism>
<comment type="similarity">
    <text evidence="2">Belongs to the HpcH/HpaI aldolase family.</text>
</comment>
<name>A0A2V3V447_9SPHN</name>
<accession>A0A2V3V447</accession>
<evidence type="ECO:0000256" key="1">
    <source>
        <dbReference type="ARBA" id="ARBA00001946"/>
    </source>
</evidence>
<feature type="domain" description="HpcH/HpaI aldolase/citrate lyase" evidence="7">
    <location>
        <begin position="6"/>
        <end position="212"/>
    </location>
</feature>
<evidence type="ECO:0000313" key="9">
    <source>
        <dbReference type="Proteomes" id="UP000248014"/>
    </source>
</evidence>
<dbReference type="InterPro" id="IPR005000">
    <property type="entry name" value="Aldolase/citrate-lyase_domain"/>
</dbReference>
<sequence>MFAASSILFVPGSRVDRIAKALGSAADLVCIDLEDAVAATDKDSAREAVMAGLGSWDRPRIAVRINGLMTRAGLRDLIALTECATPPPLLFVPMVEQASEMAQVARILDNPAIGLVPLIETVKGLRNAHLVAAQPQVAAMMFGGGDFSAQLGVDLAFDPLLVARGQFIMACADAGVPAIDVPFVKLDDAEGLADECRRVRALGFAAKAAIHPAQVDAINTSFGADAEALAEAHEAIAAYEAAGGMAIRHKGKMLEAPIVARMRAMLSREAKRNERTMMNA</sequence>
<dbReference type="GO" id="GO:0000287">
    <property type="term" value="F:magnesium ion binding"/>
    <property type="evidence" value="ECO:0007669"/>
    <property type="project" value="TreeGrafter"/>
</dbReference>
<evidence type="ECO:0000259" key="7">
    <source>
        <dbReference type="Pfam" id="PF03328"/>
    </source>
</evidence>
<gene>
    <name evidence="8" type="ORF">C7451_10531</name>
</gene>
<keyword evidence="4 6" id="KW-0460">Magnesium</keyword>
<protein>
    <submittedName>
        <fullName evidence="8">Citrate lyase subunit beta/citryl-CoA lyase/(S)-citramalyl-CoA lyase</fullName>
    </submittedName>
</protein>
<reference evidence="8 9" key="1">
    <citation type="submission" date="2018-05" db="EMBL/GenBank/DDBJ databases">
        <title>Genomic Encyclopedia of Type Strains, Phase IV (KMG-IV): sequencing the most valuable type-strain genomes for metagenomic binning, comparative biology and taxonomic classification.</title>
        <authorList>
            <person name="Goeker M."/>
        </authorList>
    </citation>
    <scope>NUCLEOTIDE SEQUENCE [LARGE SCALE GENOMIC DNA]</scope>
    <source>
        <strain evidence="8 9">DSM 3183</strain>
    </source>
</reference>
<feature type="binding site" evidence="5">
    <location>
        <position position="64"/>
    </location>
    <ligand>
        <name>substrate</name>
    </ligand>
</feature>
<evidence type="ECO:0000256" key="2">
    <source>
        <dbReference type="ARBA" id="ARBA00005568"/>
    </source>
</evidence>
<dbReference type="SUPFAM" id="SSF51621">
    <property type="entry name" value="Phosphoenolpyruvate/pyruvate domain"/>
    <property type="match status" value="1"/>
</dbReference>
<dbReference type="Gene3D" id="3.20.20.60">
    <property type="entry name" value="Phosphoenolpyruvate-binding domains"/>
    <property type="match status" value="1"/>
</dbReference>
<dbReference type="Pfam" id="PF03328">
    <property type="entry name" value="HpcH_HpaI"/>
    <property type="match status" value="1"/>
</dbReference>
<dbReference type="InterPro" id="IPR015813">
    <property type="entry name" value="Pyrv/PenolPyrv_kinase-like_dom"/>
</dbReference>
<dbReference type="EMBL" id="QJJM01000005">
    <property type="protein sequence ID" value="PXW76260.1"/>
    <property type="molecule type" value="Genomic_DNA"/>
</dbReference>
<dbReference type="PANTHER" id="PTHR32308">
    <property type="entry name" value="LYASE BETA SUBUNIT, PUTATIVE (AFU_ORTHOLOGUE AFUA_4G13030)-RELATED"/>
    <property type="match status" value="1"/>
</dbReference>
<feature type="binding site" evidence="5">
    <location>
        <position position="120"/>
    </location>
    <ligand>
        <name>substrate</name>
    </ligand>
</feature>
<dbReference type="GO" id="GO:0016829">
    <property type="term" value="F:lyase activity"/>
    <property type="evidence" value="ECO:0007669"/>
    <property type="project" value="UniProtKB-KW"/>
</dbReference>
<feature type="binding site" evidence="6">
    <location>
        <position position="146"/>
    </location>
    <ligand>
        <name>Mg(2+)</name>
        <dbReference type="ChEBI" id="CHEBI:18420"/>
    </ligand>
</feature>
<dbReference type="GO" id="GO:0006107">
    <property type="term" value="P:oxaloacetate metabolic process"/>
    <property type="evidence" value="ECO:0007669"/>
    <property type="project" value="TreeGrafter"/>
</dbReference>
<keyword evidence="9" id="KW-1185">Reference proteome</keyword>